<keyword evidence="4" id="KW-0443">Lipid metabolism</keyword>
<dbReference type="Pfam" id="PF23562">
    <property type="entry name" value="AMP-binding_C_3"/>
    <property type="match status" value="1"/>
</dbReference>
<dbReference type="CDD" id="cd05907">
    <property type="entry name" value="VL_LC_FACS_like"/>
    <property type="match status" value="1"/>
</dbReference>
<keyword evidence="2 7" id="KW-0436">Ligase</keyword>
<dbReference type="GO" id="GO:0016020">
    <property type="term" value="C:membrane"/>
    <property type="evidence" value="ECO:0007669"/>
    <property type="project" value="TreeGrafter"/>
</dbReference>
<gene>
    <name evidence="7" type="ORF">NRB56_30340</name>
</gene>
<dbReference type="GO" id="GO:0004467">
    <property type="term" value="F:long-chain fatty acid-CoA ligase activity"/>
    <property type="evidence" value="ECO:0007669"/>
    <property type="project" value="TreeGrafter"/>
</dbReference>
<evidence type="ECO:0000256" key="1">
    <source>
        <dbReference type="ARBA" id="ARBA00006432"/>
    </source>
</evidence>
<dbReference type="AlphaFoldDB" id="A0A7K0DP33"/>
<evidence type="ECO:0000256" key="2">
    <source>
        <dbReference type="ARBA" id="ARBA00022598"/>
    </source>
</evidence>
<evidence type="ECO:0000256" key="3">
    <source>
        <dbReference type="ARBA" id="ARBA00022832"/>
    </source>
</evidence>
<evidence type="ECO:0000256" key="4">
    <source>
        <dbReference type="ARBA" id="ARBA00023098"/>
    </source>
</evidence>
<dbReference type="InterPro" id="IPR000873">
    <property type="entry name" value="AMP-dep_synth/lig_dom"/>
</dbReference>
<evidence type="ECO:0000313" key="7">
    <source>
        <dbReference type="EMBL" id="MQY27451.1"/>
    </source>
</evidence>
<dbReference type="SUPFAM" id="SSF56801">
    <property type="entry name" value="Acetyl-CoA synthetase-like"/>
    <property type="match status" value="1"/>
</dbReference>
<dbReference type="Pfam" id="PF00501">
    <property type="entry name" value="AMP-binding"/>
    <property type="match status" value="1"/>
</dbReference>
<dbReference type="PANTHER" id="PTHR43272">
    <property type="entry name" value="LONG-CHAIN-FATTY-ACID--COA LIGASE"/>
    <property type="match status" value="1"/>
</dbReference>
<dbReference type="Gene3D" id="3.40.50.12780">
    <property type="entry name" value="N-terminal domain of ligase-like"/>
    <property type="match status" value="1"/>
</dbReference>
<feature type="domain" description="AMP-dependent synthetase/ligase" evidence="6">
    <location>
        <begin position="26"/>
        <end position="427"/>
    </location>
</feature>
<organism evidence="7 8">
    <name type="scientific">Nocardia aurantia</name>
    <dbReference type="NCBI Taxonomy" id="2585199"/>
    <lineage>
        <taxon>Bacteria</taxon>
        <taxon>Bacillati</taxon>
        <taxon>Actinomycetota</taxon>
        <taxon>Actinomycetes</taxon>
        <taxon>Mycobacteriales</taxon>
        <taxon>Nocardiaceae</taxon>
        <taxon>Nocardia</taxon>
    </lineage>
</organism>
<evidence type="ECO:0000259" key="6">
    <source>
        <dbReference type="Pfam" id="PF00501"/>
    </source>
</evidence>
<dbReference type="Proteomes" id="UP000431401">
    <property type="component" value="Unassembled WGS sequence"/>
</dbReference>
<reference evidence="7 8" key="1">
    <citation type="submission" date="2019-10" db="EMBL/GenBank/DDBJ databases">
        <title>Nocardia macrotermitis sp. nov. and Nocardia aurantia sp. nov., isolated from the gut of fungus growing-termite Macrotermes natalensis.</title>
        <authorList>
            <person name="Benndorf R."/>
            <person name="Schwitalla J."/>
            <person name="Martin K."/>
            <person name="De Beer W."/>
            <person name="Kaster A.-K."/>
            <person name="Vollmers J."/>
            <person name="Poulsen M."/>
            <person name="Beemelmanns C."/>
        </authorList>
    </citation>
    <scope>NUCLEOTIDE SEQUENCE [LARGE SCALE GENOMIC DNA]</scope>
    <source>
        <strain evidence="7 8">RB56</strain>
    </source>
</reference>
<protein>
    <recommendedName>
        <fullName evidence="5">Acyl-CoA synthetase</fullName>
    </recommendedName>
</protein>
<dbReference type="InterPro" id="IPR042099">
    <property type="entry name" value="ANL_N_sf"/>
</dbReference>
<dbReference type="PANTHER" id="PTHR43272:SF32">
    <property type="entry name" value="AMP-DEPENDENT SYNTHETASE_LIGASE DOMAIN-CONTAINING PROTEIN"/>
    <property type="match status" value="1"/>
</dbReference>
<evidence type="ECO:0000313" key="8">
    <source>
        <dbReference type="Proteomes" id="UP000431401"/>
    </source>
</evidence>
<comment type="caution">
    <text evidence="7">The sequence shown here is derived from an EMBL/GenBank/DDBJ whole genome shotgun (WGS) entry which is preliminary data.</text>
</comment>
<keyword evidence="8" id="KW-1185">Reference proteome</keyword>
<proteinExistence type="inferred from homology"/>
<dbReference type="InterPro" id="IPR020845">
    <property type="entry name" value="AMP-binding_CS"/>
</dbReference>
<sequence>MLHRRGPLVTFGHASGAVVVTLPEAFRATVSMRPDAIALSDQAGDIVVSWAEYDDEVRRLAAGLAALLREWGETIGLLLTNRIEFHLVDTAALHLGATPFSIYATLPAARIADICANAGNRILVTERRFLDVVRDTGIAFAHVICVDGPAAGTLDLADVMRNPLPRFDFDATWRQVRPEDLATIVYTSGTTGAPKGVELTHANILAQLAGLAEELPTGGTDRIISYLPAAHIADRVTAHYANIARGMRVVPIADPHRFAEALVAVRPTVVFGVPRVWHKAQAAIEGAVATDPRRARRRLARWALGVGVRTARAERGSGCGPLLRLHHRIAEALVLGRIRRRIGLDAVRFAASGAAPISAEVLEFFHGLGIRLTEVWGLSEAAGVSTSTTVTDPALGSVGKVVPGTELALAADGEILLRGPMVMRGYHRDRERTAAAFTPGGWLLTGDLGRLDSEGNLRIIGRKSEMIINDSGKNIAPALIENAVRAASFLIGSVVVVGEGRPYLVALITLDGDAIGSDARTQGVIAADVADLVHRAGIRDRIVAAVRAANATVSRPEQIKRFVLLDHLWLPGDDELTPKMSVRRAVVERNYAAVIEDLYADVPTGDFLEPTVTQQLRRRIGGRRAPARSAGR</sequence>
<dbReference type="OrthoDB" id="9803968at2"/>
<comment type="similarity">
    <text evidence="1">Belongs to the ATP-dependent AMP-binding enzyme family.</text>
</comment>
<name>A0A7K0DP33_9NOCA</name>
<evidence type="ECO:0000256" key="5">
    <source>
        <dbReference type="ARBA" id="ARBA00032875"/>
    </source>
</evidence>
<dbReference type="EMBL" id="WEGI01000006">
    <property type="protein sequence ID" value="MQY27451.1"/>
    <property type="molecule type" value="Genomic_DNA"/>
</dbReference>
<accession>A0A7K0DP33</accession>
<dbReference type="PROSITE" id="PS00455">
    <property type="entry name" value="AMP_BINDING"/>
    <property type="match status" value="1"/>
</dbReference>
<keyword evidence="3" id="KW-0276">Fatty acid metabolism</keyword>